<feature type="region of interest" description="Disordered" evidence="1">
    <location>
        <begin position="871"/>
        <end position="893"/>
    </location>
</feature>
<gene>
    <name evidence="2" type="ORF">F511_22602</name>
</gene>
<dbReference type="PANTHER" id="PTHR33167:SF4">
    <property type="entry name" value="TRANSCRIPTION FACTOR, PUTATIVE (DUF863)-RELATED"/>
    <property type="match status" value="1"/>
</dbReference>
<keyword evidence="3" id="KW-1185">Reference proteome</keyword>
<proteinExistence type="predicted"/>
<dbReference type="AlphaFoldDB" id="A0A2Z7BE33"/>
<accession>A0A2Z7BE33</accession>
<reference evidence="2 3" key="1">
    <citation type="journal article" date="2015" name="Proc. Natl. Acad. Sci. U.S.A.">
        <title>The resurrection genome of Boea hygrometrica: A blueprint for survival of dehydration.</title>
        <authorList>
            <person name="Xiao L."/>
            <person name="Yang G."/>
            <person name="Zhang L."/>
            <person name="Yang X."/>
            <person name="Zhao S."/>
            <person name="Ji Z."/>
            <person name="Zhou Q."/>
            <person name="Hu M."/>
            <person name="Wang Y."/>
            <person name="Chen M."/>
            <person name="Xu Y."/>
            <person name="Jin H."/>
            <person name="Xiao X."/>
            <person name="Hu G."/>
            <person name="Bao F."/>
            <person name="Hu Y."/>
            <person name="Wan P."/>
            <person name="Li L."/>
            <person name="Deng X."/>
            <person name="Kuang T."/>
            <person name="Xiang C."/>
            <person name="Zhu J.K."/>
            <person name="Oliver M.J."/>
            <person name="He Y."/>
        </authorList>
    </citation>
    <scope>NUCLEOTIDE SEQUENCE [LARGE SCALE GENOMIC DNA]</scope>
    <source>
        <strain evidence="3">cv. XS01</strain>
    </source>
</reference>
<name>A0A2Z7BE33_9LAMI</name>
<sequence>MPKTAVNGYPENDKDALKQKMIEHETVFRNQVHELHRLYRIQRDMMEEVKRKEFHVQLASIEPSSSSSQGFQRPSNDARKWHMAGFPLSNSGHGRTSILGVEVVTSPVSCTERKENQTSQFLFPNGSTSKDCEALDSRPLKVRRKLFDLQLPAEEYVDSEEGENLQDYKLNARIEPEISFRRSHTGVKANSPIAASSSISCLKSSVGLADLNKPIQIEEPMSLLLVDFHGNTSSNGETKGTNQAAKSNARFFGVTHDAFLMNSSVDSEINKRGRSSHIYEAGSSTNLGTQSQGLPQDKLHMAYNPVQATVNQLHHSPGAYPAVHCKENPWRDGSHFDEFNNQLEPLVASQSSHPLFSSRCFPGSQAHSITPWAKPKNSFTQQINTYGSPSVQEHFGGKWQANDSSRFNAGLRNEQTTRIGFSHGSACGTKELQAHLPSAGFGHLNCSQGDKVVSDHSINHRFGIFAKGSCHVDSKPVLDINLNEAVSNSLNEPWPRQDLNTVEKKGKHEDQVSALPWLRPKPTNGNEGGSGVPRASLCSNQEAVRDLNQPYTPLVMLTSNDCVIVEKKEIVETRNVQKILGFPIVDAVAREHEPSSLVSSSTIVDCPPDKNNKRKNKMIDINLAYEPEELKANEEQHMEKATQGACFIDLNSCVSDCEDPPIWSFESQSNSHKVTKEIDLEAPIFLESDGDDTPFKENISDIGSGHSLENKAEQTMDEVLQNAADTLITISSSLPNIDTSEVFLADSLLWFANTMSSCATELECTSRKESKTSNGSPLHVLSEEIDEFEAMTLQLVETKEDEYMPKPFVPEAQIEDTGANALVTRTRRGQSRRGRQRRDFQRDILPGLTSLSRHEVTEDLQTFGGMMRATGHHWNSGLTRRNGGRNRGARGRRRAVTETVPDIIPGTVCTSLVQQLNNIEPGLEDRSLTGWGKTTRRPRRQRCPAGIPPTIAST</sequence>
<dbReference type="Pfam" id="PF05904">
    <property type="entry name" value="DUF863"/>
    <property type="match status" value="1"/>
</dbReference>
<feature type="region of interest" description="Disordered" evidence="1">
    <location>
        <begin position="927"/>
        <end position="954"/>
    </location>
</feature>
<evidence type="ECO:0000256" key="1">
    <source>
        <dbReference type="SAM" id="MobiDB-lite"/>
    </source>
</evidence>
<evidence type="ECO:0000313" key="3">
    <source>
        <dbReference type="Proteomes" id="UP000250235"/>
    </source>
</evidence>
<dbReference type="Proteomes" id="UP000250235">
    <property type="component" value="Unassembled WGS sequence"/>
</dbReference>
<dbReference type="OrthoDB" id="630817at2759"/>
<organism evidence="2 3">
    <name type="scientific">Dorcoceras hygrometricum</name>
    <dbReference type="NCBI Taxonomy" id="472368"/>
    <lineage>
        <taxon>Eukaryota</taxon>
        <taxon>Viridiplantae</taxon>
        <taxon>Streptophyta</taxon>
        <taxon>Embryophyta</taxon>
        <taxon>Tracheophyta</taxon>
        <taxon>Spermatophyta</taxon>
        <taxon>Magnoliopsida</taxon>
        <taxon>eudicotyledons</taxon>
        <taxon>Gunneridae</taxon>
        <taxon>Pentapetalae</taxon>
        <taxon>asterids</taxon>
        <taxon>lamiids</taxon>
        <taxon>Lamiales</taxon>
        <taxon>Gesneriaceae</taxon>
        <taxon>Didymocarpoideae</taxon>
        <taxon>Trichosporeae</taxon>
        <taxon>Loxocarpinae</taxon>
        <taxon>Dorcoceras</taxon>
    </lineage>
</organism>
<evidence type="ECO:0000313" key="2">
    <source>
        <dbReference type="EMBL" id="KZV32345.1"/>
    </source>
</evidence>
<feature type="compositionally biased region" description="Basic residues" evidence="1">
    <location>
        <begin position="882"/>
        <end position="893"/>
    </location>
</feature>
<dbReference type="InterPro" id="IPR008581">
    <property type="entry name" value="DUF863_pln"/>
</dbReference>
<dbReference type="PANTHER" id="PTHR33167">
    <property type="entry name" value="TRANSCRIPTION FACTOR, PUTATIVE (DUF863)-RELATED"/>
    <property type="match status" value="1"/>
</dbReference>
<protein>
    <submittedName>
        <fullName evidence="2">Uncharacterized protein</fullName>
    </submittedName>
</protein>
<dbReference type="EMBL" id="KV006884">
    <property type="protein sequence ID" value="KZV32345.1"/>
    <property type="molecule type" value="Genomic_DNA"/>
</dbReference>